<reference evidence="2" key="1">
    <citation type="journal article" date="2014" name="Front. Microbiol.">
        <title>High frequency of phylogenetically diverse reductive dehalogenase-homologous genes in deep subseafloor sedimentary metagenomes.</title>
        <authorList>
            <person name="Kawai M."/>
            <person name="Futagami T."/>
            <person name="Toyoda A."/>
            <person name="Takaki Y."/>
            <person name="Nishi S."/>
            <person name="Hori S."/>
            <person name="Arai W."/>
            <person name="Tsubouchi T."/>
            <person name="Morono Y."/>
            <person name="Uchiyama I."/>
            <person name="Ito T."/>
            <person name="Fujiyama A."/>
            <person name="Inagaki F."/>
            <person name="Takami H."/>
        </authorList>
    </citation>
    <scope>NUCLEOTIDE SEQUENCE</scope>
    <source>
        <strain evidence="2">Expedition CK06-06</strain>
    </source>
</reference>
<evidence type="ECO:0000313" key="2">
    <source>
        <dbReference type="EMBL" id="GAH52000.1"/>
    </source>
</evidence>
<keyword evidence="1" id="KW-1133">Transmembrane helix</keyword>
<protein>
    <recommendedName>
        <fullName evidence="3">Glycosyltransferase RgtA/B/C/D-like domain-containing protein</fullName>
    </recommendedName>
</protein>
<gene>
    <name evidence="2" type="ORF">S03H2_39859</name>
</gene>
<evidence type="ECO:0008006" key="3">
    <source>
        <dbReference type="Google" id="ProtNLM"/>
    </source>
</evidence>
<feature type="non-terminal residue" evidence="2">
    <location>
        <position position="274"/>
    </location>
</feature>
<organism evidence="2">
    <name type="scientific">marine sediment metagenome</name>
    <dbReference type="NCBI Taxonomy" id="412755"/>
    <lineage>
        <taxon>unclassified sequences</taxon>
        <taxon>metagenomes</taxon>
        <taxon>ecological metagenomes</taxon>
    </lineage>
</organism>
<feature type="transmembrane region" description="Helical" evidence="1">
    <location>
        <begin position="138"/>
        <end position="158"/>
    </location>
</feature>
<feature type="transmembrane region" description="Helical" evidence="1">
    <location>
        <begin position="83"/>
        <end position="105"/>
    </location>
</feature>
<sequence length="274" mass="30778">PWVAFVPMALAAPFYKIWGEKRKTMLFLWVWFVVGLVFISISAGKRQHYILPLMPAMAILAGILLEDLAFSQKAYTKNFARSLLLWHLVILTIAFIGLPIGTAVIKRQALYESIIVAVIGVAVVLIVAALFKAGKASGAFVALFTGMILVMLCCVSFVNPYNRRWLSKRFTLTIAQKVPASDKLIAYKSATARFIHYFGRVVPKIGTKSEVYELYEQGWWVVAFGTYLDELLEDNEDLEIVYREEKAEWHRSTIVRGALLHKSGGNAGEDTILQ</sequence>
<name>X1H4K8_9ZZZZ</name>
<comment type="caution">
    <text evidence="2">The sequence shown here is derived from an EMBL/GenBank/DDBJ whole genome shotgun (WGS) entry which is preliminary data.</text>
</comment>
<feature type="transmembrane region" description="Helical" evidence="1">
    <location>
        <begin position="26"/>
        <end position="43"/>
    </location>
</feature>
<dbReference type="AlphaFoldDB" id="X1H4K8"/>
<evidence type="ECO:0000256" key="1">
    <source>
        <dbReference type="SAM" id="Phobius"/>
    </source>
</evidence>
<keyword evidence="1" id="KW-0472">Membrane</keyword>
<proteinExistence type="predicted"/>
<accession>X1H4K8</accession>
<feature type="transmembrane region" description="Helical" evidence="1">
    <location>
        <begin position="111"/>
        <end position="131"/>
    </location>
</feature>
<feature type="transmembrane region" description="Helical" evidence="1">
    <location>
        <begin position="49"/>
        <end position="71"/>
    </location>
</feature>
<dbReference type="EMBL" id="BARU01024674">
    <property type="protein sequence ID" value="GAH52000.1"/>
    <property type="molecule type" value="Genomic_DNA"/>
</dbReference>
<feature type="non-terminal residue" evidence="2">
    <location>
        <position position="1"/>
    </location>
</feature>
<keyword evidence="1" id="KW-0812">Transmembrane</keyword>